<evidence type="ECO:0000313" key="5">
    <source>
        <dbReference type="RefSeq" id="XP_019616087.1"/>
    </source>
</evidence>
<organism evidence="4 5">
    <name type="scientific">Branchiostoma belcheri</name>
    <name type="common">Amphioxus</name>
    <dbReference type="NCBI Taxonomy" id="7741"/>
    <lineage>
        <taxon>Eukaryota</taxon>
        <taxon>Metazoa</taxon>
        <taxon>Chordata</taxon>
        <taxon>Cephalochordata</taxon>
        <taxon>Leptocardii</taxon>
        <taxon>Amphioxiformes</taxon>
        <taxon>Branchiostomatidae</taxon>
        <taxon>Branchiostoma</taxon>
    </lineage>
</organism>
<dbReference type="KEGG" id="bbel:109463677"/>
<dbReference type="OrthoDB" id="10252017at2759"/>
<sequence length="242" mass="27012">MVVRRLQSYLEFFDPDHLKPEYGCDPLPNYATHLPSLEVHWNISRAYLNVDDNLPAEWFDWGSPSDARTLMIARVQHVYSATPTVAVNCFVKLESFMISGATLRVYYPGCPEGRYGGQCEHNCSCPDNATCHTLNGACKCPDGWTGQFCDKAALLTTHEVPMQSAATMEMTTTAKTPSPPPKPLSPPSSSSRLALKIALPIVLCLVVIVALVVTWWWTYWKKKAAHTKLVYESNPLYDEEGL</sequence>
<dbReference type="PANTHER" id="PTHR24035">
    <property type="entry name" value="MULTIPLE EPIDERMAL GROWTH FACTOR-LIKE DOMAINS PROTEIN"/>
    <property type="match status" value="1"/>
</dbReference>
<keyword evidence="1" id="KW-0812">Transmembrane</keyword>
<keyword evidence="1" id="KW-0472">Membrane</keyword>
<keyword evidence="4" id="KW-1185">Reference proteome</keyword>
<dbReference type="PROSITE" id="PS01186">
    <property type="entry name" value="EGF_2"/>
    <property type="match status" value="1"/>
</dbReference>
<keyword evidence="1" id="KW-1133">Transmembrane helix</keyword>
<evidence type="ECO:0000313" key="4">
    <source>
        <dbReference type="Proteomes" id="UP000515135"/>
    </source>
</evidence>
<dbReference type="InterPro" id="IPR052108">
    <property type="entry name" value="MEGF/SIB"/>
</dbReference>
<dbReference type="Proteomes" id="UP000515135">
    <property type="component" value="Unplaced"/>
</dbReference>
<evidence type="ECO:0000256" key="1">
    <source>
        <dbReference type="SAM" id="Phobius"/>
    </source>
</evidence>
<feature type="domain" description="EGF-like" evidence="2 3">
    <location>
        <begin position="138"/>
        <end position="149"/>
    </location>
</feature>
<dbReference type="PANTHER" id="PTHR24035:SF109">
    <property type="entry name" value="PROTEIN DRAPER"/>
    <property type="match status" value="1"/>
</dbReference>
<dbReference type="Gene3D" id="2.170.300.10">
    <property type="entry name" value="Tie2 ligand-binding domain superfamily"/>
    <property type="match status" value="1"/>
</dbReference>
<dbReference type="CDD" id="cd00053">
    <property type="entry name" value="EGF"/>
    <property type="match status" value="1"/>
</dbReference>
<feature type="transmembrane region" description="Helical" evidence="1">
    <location>
        <begin position="197"/>
        <end position="219"/>
    </location>
</feature>
<gene>
    <name evidence="5" type="primary">LOC109463677</name>
</gene>
<name>A0A6P4YBB7_BRABE</name>
<evidence type="ECO:0000259" key="2">
    <source>
        <dbReference type="PROSITE" id="PS00022"/>
    </source>
</evidence>
<dbReference type="GeneID" id="109463677"/>
<dbReference type="InterPro" id="IPR000742">
    <property type="entry name" value="EGF"/>
</dbReference>
<dbReference type="PROSITE" id="PS00022">
    <property type="entry name" value="EGF_1"/>
    <property type="match status" value="1"/>
</dbReference>
<proteinExistence type="predicted"/>
<accession>A0A6P4YBB7</accession>
<dbReference type="RefSeq" id="XP_019616087.1">
    <property type="nucleotide sequence ID" value="XM_019760528.1"/>
</dbReference>
<evidence type="ECO:0000259" key="3">
    <source>
        <dbReference type="PROSITE" id="PS01186"/>
    </source>
</evidence>
<reference evidence="5" key="1">
    <citation type="submission" date="2025-08" db="UniProtKB">
        <authorList>
            <consortium name="RefSeq"/>
        </authorList>
    </citation>
    <scope>IDENTIFICATION</scope>
    <source>
        <tissue evidence="5">Gonad</tissue>
    </source>
</reference>
<dbReference type="AlphaFoldDB" id="A0A6P4YBB7"/>
<protein>
    <submittedName>
        <fullName evidence="5">Uncharacterized protein LOC109463677</fullName>
    </submittedName>
</protein>